<dbReference type="GO" id="GO:0006139">
    <property type="term" value="P:nucleobase-containing compound metabolic process"/>
    <property type="evidence" value="ECO:0007669"/>
    <property type="project" value="InterPro"/>
</dbReference>
<name>A0A8S1XND6_PAROT</name>
<dbReference type="EMBL" id="CAJJDP010000125">
    <property type="protein sequence ID" value="CAD8201922.1"/>
    <property type="molecule type" value="Genomic_DNA"/>
</dbReference>
<dbReference type="GO" id="GO:0003676">
    <property type="term" value="F:nucleic acid binding"/>
    <property type="evidence" value="ECO:0007669"/>
    <property type="project" value="InterPro"/>
</dbReference>
<dbReference type="GO" id="GO:0005524">
    <property type="term" value="F:ATP binding"/>
    <property type="evidence" value="ECO:0007669"/>
    <property type="project" value="InterPro"/>
</dbReference>
<gene>
    <name evidence="2" type="ORF">POCTA_138.1.T1250214</name>
</gene>
<accession>A0A8S1XND6</accession>
<dbReference type="InterPro" id="IPR006555">
    <property type="entry name" value="ATP-dep_Helicase_C"/>
</dbReference>
<dbReference type="Proteomes" id="UP000683925">
    <property type="component" value="Unassembled WGS sequence"/>
</dbReference>
<sequence>MRQTGQFFIRVLRCKQDYGIMIMVDKRFAQKSKLQKKMHLWIYKLLDDVQILLMRLSSRFLQINGTTF</sequence>
<dbReference type="GO" id="GO:0004386">
    <property type="term" value="F:helicase activity"/>
    <property type="evidence" value="ECO:0007669"/>
    <property type="project" value="InterPro"/>
</dbReference>
<proteinExistence type="predicted"/>
<evidence type="ECO:0000313" key="3">
    <source>
        <dbReference type="Proteomes" id="UP000683925"/>
    </source>
</evidence>
<keyword evidence="3" id="KW-1185">Reference proteome</keyword>
<comment type="caution">
    <text evidence="2">The sequence shown here is derived from an EMBL/GenBank/DDBJ whole genome shotgun (WGS) entry which is preliminary data.</text>
</comment>
<evidence type="ECO:0000259" key="1">
    <source>
        <dbReference type="Pfam" id="PF13307"/>
    </source>
</evidence>
<evidence type="ECO:0000313" key="2">
    <source>
        <dbReference type="EMBL" id="CAD8201922.1"/>
    </source>
</evidence>
<feature type="domain" description="ATP-dependent helicase C-terminal" evidence="1">
    <location>
        <begin position="1"/>
        <end position="42"/>
    </location>
</feature>
<dbReference type="GO" id="GO:0016818">
    <property type="term" value="F:hydrolase activity, acting on acid anhydrides, in phosphorus-containing anhydrides"/>
    <property type="evidence" value="ECO:0007669"/>
    <property type="project" value="InterPro"/>
</dbReference>
<dbReference type="Pfam" id="PF13307">
    <property type="entry name" value="Helicase_C_2"/>
    <property type="match status" value="1"/>
</dbReference>
<organism evidence="2 3">
    <name type="scientific">Paramecium octaurelia</name>
    <dbReference type="NCBI Taxonomy" id="43137"/>
    <lineage>
        <taxon>Eukaryota</taxon>
        <taxon>Sar</taxon>
        <taxon>Alveolata</taxon>
        <taxon>Ciliophora</taxon>
        <taxon>Intramacronucleata</taxon>
        <taxon>Oligohymenophorea</taxon>
        <taxon>Peniculida</taxon>
        <taxon>Parameciidae</taxon>
        <taxon>Paramecium</taxon>
    </lineage>
</organism>
<dbReference type="AlphaFoldDB" id="A0A8S1XND6"/>
<protein>
    <recommendedName>
        <fullName evidence="1">ATP-dependent helicase C-terminal domain-containing protein</fullName>
    </recommendedName>
</protein>
<reference evidence="2" key="1">
    <citation type="submission" date="2021-01" db="EMBL/GenBank/DDBJ databases">
        <authorList>
            <consortium name="Genoscope - CEA"/>
            <person name="William W."/>
        </authorList>
    </citation>
    <scope>NUCLEOTIDE SEQUENCE</scope>
</reference>